<dbReference type="CDD" id="cd00761">
    <property type="entry name" value="Glyco_tranf_GTA_type"/>
    <property type="match status" value="1"/>
</dbReference>
<dbReference type="GO" id="GO:0050501">
    <property type="term" value="F:hyaluronan synthase activity"/>
    <property type="evidence" value="ECO:0007669"/>
    <property type="project" value="UniProtKB-EC"/>
</dbReference>
<feature type="domain" description="Glycosyltransferase 2-like" evidence="4">
    <location>
        <begin position="13"/>
        <end position="122"/>
    </location>
</feature>
<keyword evidence="6" id="KW-1185">Reference proteome</keyword>
<dbReference type="GO" id="GO:0050510">
    <property type="term" value="F:N-acetylgalactosaminyl-proteoglycan 3-beta-glucuronosyltransferase activity"/>
    <property type="evidence" value="ECO:0007669"/>
    <property type="project" value="UniProtKB-EC"/>
</dbReference>
<dbReference type="RefSeq" id="WP_026642277.1">
    <property type="nucleotide sequence ID" value="NZ_JGZU01000004.1"/>
</dbReference>
<evidence type="ECO:0000256" key="1">
    <source>
        <dbReference type="ARBA" id="ARBA00022676"/>
    </source>
</evidence>
<dbReference type="STRING" id="356829.BITS_0657"/>
<dbReference type="PANTHER" id="PTHR22916:SF51">
    <property type="entry name" value="GLYCOSYLTRANSFERASE EPSH-RELATED"/>
    <property type="match status" value="1"/>
</dbReference>
<dbReference type="eggNOG" id="COG1215">
    <property type="taxonomic scope" value="Bacteria"/>
</dbReference>
<sequence>MTIQVENGSVLLSFVVIAYNVEHYIEQCLESIKAQTKDDFEVIVVNDASTDSTASIIESCARDDNRFHVIDKSLNGGAHLARRTGVLSSHGKYVVFVDGDDEVEPTLCEIMTSYARGKDPDILRFGRSLMAVGDDNQRTAYAEEKALNTTFGGVKSGDVIRSVFSEDFPARNTWSVIDCLFKGDFIREAFNGMTDKRLGRMQDAYEFFVLSSRAMSMLTVPEYRGLRYRFGAGVSGNGIESFDRFDNGQQGMHATLRAVEQYALQFGHSEVQQYSNWFKYVMLGIVGREWCMRLSVDDQAEGFRVLRSTWGDKNTAFIILEPLLPRVQSFLDQQVQPADSDDLYRWMSLYDELVLEDINDDVIADKVTDFKNKRIELEGFIRHQKELEIAEQHKKEVERKRLDEEQREAQRVLKKDTCARKLVDRLLPEDSKRRKMLRSISRRLIRFVRH</sequence>
<dbReference type="Proteomes" id="UP000029080">
    <property type="component" value="Unassembled WGS sequence"/>
</dbReference>
<accession>A0A087EI21</accession>
<reference evidence="5 6" key="1">
    <citation type="submission" date="2014-03" db="EMBL/GenBank/DDBJ databases">
        <title>Genomics of Bifidobacteria.</title>
        <authorList>
            <person name="Ventura M."/>
            <person name="Milani C."/>
            <person name="Lugli G.A."/>
        </authorList>
    </citation>
    <scope>NUCLEOTIDE SEQUENCE [LARGE SCALE GENOMIC DNA]</scope>
    <source>
        <strain evidence="5 6">JCM 13495</strain>
    </source>
</reference>
<evidence type="ECO:0000259" key="4">
    <source>
        <dbReference type="Pfam" id="PF00535"/>
    </source>
</evidence>
<proteinExistence type="predicted"/>
<evidence type="ECO:0000256" key="3">
    <source>
        <dbReference type="SAM" id="Coils"/>
    </source>
</evidence>
<gene>
    <name evidence="5" type="ORF">BITS_0657</name>
</gene>
<dbReference type="OrthoDB" id="3183633at2"/>
<organism evidence="5 6">
    <name type="scientific">Bifidobacterium tsurumiense</name>
    <dbReference type="NCBI Taxonomy" id="356829"/>
    <lineage>
        <taxon>Bacteria</taxon>
        <taxon>Bacillati</taxon>
        <taxon>Actinomycetota</taxon>
        <taxon>Actinomycetes</taxon>
        <taxon>Bifidobacteriales</taxon>
        <taxon>Bifidobacteriaceae</taxon>
        <taxon>Bifidobacterium</taxon>
    </lineage>
</organism>
<feature type="coiled-coil region" evidence="3">
    <location>
        <begin position="380"/>
        <end position="415"/>
    </location>
</feature>
<dbReference type="Pfam" id="PF00535">
    <property type="entry name" value="Glycos_transf_2"/>
    <property type="match status" value="1"/>
</dbReference>
<comment type="caution">
    <text evidence="5">The sequence shown here is derived from an EMBL/GenBank/DDBJ whole genome shotgun (WGS) entry which is preliminary data.</text>
</comment>
<name>A0A087EI21_9BIFI</name>
<keyword evidence="3" id="KW-0175">Coiled coil</keyword>
<evidence type="ECO:0000313" key="6">
    <source>
        <dbReference type="Proteomes" id="UP000029080"/>
    </source>
</evidence>
<keyword evidence="1 5" id="KW-0328">Glycosyltransferase</keyword>
<dbReference type="EC" id="2.4.1.212" evidence="5"/>
<dbReference type="InterPro" id="IPR001173">
    <property type="entry name" value="Glyco_trans_2-like"/>
</dbReference>
<dbReference type="Gene3D" id="3.90.550.10">
    <property type="entry name" value="Spore Coat Polysaccharide Biosynthesis Protein SpsA, Chain A"/>
    <property type="match status" value="1"/>
</dbReference>
<dbReference type="SUPFAM" id="SSF53448">
    <property type="entry name" value="Nucleotide-diphospho-sugar transferases"/>
    <property type="match status" value="1"/>
</dbReference>
<dbReference type="InterPro" id="IPR029044">
    <property type="entry name" value="Nucleotide-diphossugar_trans"/>
</dbReference>
<dbReference type="EC" id="2.4.1.226" evidence="5"/>
<evidence type="ECO:0000313" key="5">
    <source>
        <dbReference type="EMBL" id="KFJ07422.1"/>
    </source>
</evidence>
<dbReference type="PANTHER" id="PTHR22916">
    <property type="entry name" value="GLYCOSYLTRANSFERASE"/>
    <property type="match status" value="1"/>
</dbReference>
<dbReference type="AlphaFoldDB" id="A0A087EI21"/>
<dbReference type="EMBL" id="JGZU01000004">
    <property type="protein sequence ID" value="KFJ07422.1"/>
    <property type="molecule type" value="Genomic_DNA"/>
</dbReference>
<keyword evidence="2 5" id="KW-0808">Transferase</keyword>
<protein>
    <submittedName>
        <fullName evidence="5">Glycosyltransferase, group 2 family protein</fullName>
        <ecNumber evidence="5">2.4.1.212</ecNumber>
        <ecNumber evidence="5">2.4.1.226</ecNumber>
    </submittedName>
</protein>
<evidence type="ECO:0000256" key="2">
    <source>
        <dbReference type="ARBA" id="ARBA00022679"/>
    </source>
</evidence>